<reference evidence="8" key="1">
    <citation type="submission" date="2015-12" db="EMBL/GenBank/DDBJ databases">
        <authorList>
            <person name="Nair G.R."/>
            <person name="Kaur G."/>
            <person name="Mayilraj S."/>
        </authorList>
    </citation>
    <scope>NUCLEOTIDE SEQUENCE [LARGE SCALE GENOMIC DNA]</scope>
    <source>
        <strain evidence="8">CD08_7</strain>
    </source>
</reference>
<comment type="caution">
    <text evidence="7">The sequence shown here is derived from an EMBL/GenBank/DDBJ whole genome shotgun (WGS) entry which is preliminary data.</text>
</comment>
<dbReference type="PANTHER" id="PTHR38480">
    <property type="entry name" value="SLR0254 PROTEIN"/>
    <property type="match status" value="1"/>
</dbReference>
<dbReference type="STRING" id="317018.AVL63_07825"/>
<keyword evidence="3 5" id="KW-1133">Transmembrane helix</keyword>
<evidence type="ECO:0000256" key="1">
    <source>
        <dbReference type="ARBA" id="ARBA00004141"/>
    </source>
</evidence>
<dbReference type="RefSeq" id="WP_058887294.1">
    <property type="nucleotide sequence ID" value="NZ_LQBM01000001.1"/>
</dbReference>
<feature type="domain" description="RDD" evidence="6">
    <location>
        <begin position="17"/>
        <end position="146"/>
    </location>
</feature>
<dbReference type="PANTHER" id="PTHR38480:SF1">
    <property type="entry name" value="SLR0254 PROTEIN"/>
    <property type="match status" value="1"/>
</dbReference>
<evidence type="ECO:0000256" key="2">
    <source>
        <dbReference type="ARBA" id="ARBA00022692"/>
    </source>
</evidence>
<dbReference type="EMBL" id="LQBM01000001">
    <property type="protein sequence ID" value="KUG60310.1"/>
    <property type="molecule type" value="Genomic_DNA"/>
</dbReference>
<feature type="transmembrane region" description="Helical" evidence="5">
    <location>
        <begin position="30"/>
        <end position="53"/>
    </location>
</feature>
<feature type="transmembrane region" description="Helical" evidence="5">
    <location>
        <begin position="112"/>
        <end position="133"/>
    </location>
</feature>
<keyword evidence="4 5" id="KW-0472">Membrane</keyword>
<name>A0A0W8IKI5_9MICC</name>
<comment type="subcellular location">
    <subcellularLocation>
        <location evidence="1">Membrane</location>
        <topology evidence="1">Multi-pass membrane protein</topology>
    </subcellularLocation>
</comment>
<proteinExistence type="predicted"/>
<dbReference type="AlphaFoldDB" id="A0A0W8IKI5"/>
<accession>A0A0W8IKI5</accession>
<gene>
    <name evidence="7" type="ORF">AVL63_07825</name>
</gene>
<feature type="transmembrane region" description="Helical" evidence="5">
    <location>
        <begin position="59"/>
        <end position="80"/>
    </location>
</feature>
<dbReference type="GO" id="GO:0016020">
    <property type="term" value="C:membrane"/>
    <property type="evidence" value="ECO:0007669"/>
    <property type="project" value="UniProtKB-SubCell"/>
</dbReference>
<evidence type="ECO:0000313" key="7">
    <source>
        <dbReference type="EMBL" id="KUG60310.1"/>
    </source>
</evidence>
<evidence type="ECO:0000259" key="6">
    <source>
        <dbReference type="Pfam" id="PF06271"/>
    </source>
</evidence>
<keyword evidence="8" id="KW-1185">Reference proteome</keyword>
<evidence type="ECO:0000256" key="5">
    <source>
        <dbReference type="SAM" id="Phobius"/>
    </source>
</evidence>
<evidence type="ECO:0000256" key="3">
    <source>
        <dbReference type="ARBA" id="ARBA00022989"/>
    </source>
</evidence>
<sequence length="270" mass="29433">MRNVITGEGVELELPAASLITRAASLIVDLILAWVALLAFVILSGMAAGAGVVDPAMEAAIMLGGAVLCLVILPMTVEALSRGRSVGRLIFGTRVVRDDGGAIRLRHAGIRALVGFGEIYLSFGIIPLFAGMFSRRTKRLGDMVAGTYVIRVRQPVVRPMLLPVPPQLTSWTQIADLGRIPDTVAARTSRFLRTIQESPRGHNSQALEHTANRLAREIAGHVAPPAPPSSATEFLVAVMAERRNREYRRMRIQAERQHQLGQRLHQLPYS</sequence>
<protein>
    <recommendedName>
        <fullName evidence="6">RDD domain-containing protein</fullName>
    </recommendedName>
</protein>
<organism evidence="7 8">
    <name type="scientific">Nesterenkonia jeotgali</name>
    <dbReference type="NCBI Taxonomy" id="317018"/>
    <lineage>
        <taxon>Bacteria</taxon>
        <taxon>Bacillati</taxon>
        <taxon>Actinomycetota</taxon>
        <taxon>Actinomycetes</taxon>
        <taxon>Micrococcales</taxon>
        <taxon>Micrococcaceae</taxon>
        <taxon>Nesterenkonia</taxon>
    </lineage>
</organism>
<keyword evidence="2 5" id="KW-0812">Transmembrane</keyword>
<evidence type="ECO:0000313" key="8">
    <source>
        <dbReference type="Proteomes" id="UP000054023"/>
    </source>
</evidence>
<dbReference type="Pfam" id="PF06271">
    <property type="entry name" value="RDD"/>
    <property type="match status" value="1"/>
</dbReference>
<evidence type="ECO:0000256" key="4">
    <source>
        <dbReference type="ARBA" id="ARBA00023136"/>
    </source>
</evidence>
<dbReference type="InterPro" id="IPR010432">
    <property type="entry name" value="RDD"/>
</dbReference>
<dbReference type="OrthoDB" id="9787732at2"/>
<dbReference type="Proteomes" id="UP000054023">
    <property type="component" value="Unassembled WGS sequence"/>
</dbReference>